<feature type="signal peptide" evidence="1">
    <location>
        <begin position="1"/>
        <end position="27"/>
    </location>
</feature>
<dbReference type="Gene3D" id="3.40.50.1820">
    <property type="entry name" value="alpha/beta hydrolase"/>
    <property type="match status" value="1"/>
</dbReference>
<dbReference type="InterPro" id="IPR029058">
    <property type="entry name" value="AB_hydrolase_fold"/>
</dbReference>
<name>A0A7W7WD72_9ACTN</name>
<comment type="caution">
    <text evidence="2">The sequence shown here is derived from an EMBL/GenBank/DDBJ whole genome shotgun (WGS) entry which is preliminary data.</text>
</comment>
<evidence type="ECO:0000256" key="1">
    <source>
        <dbReference type="SAM" id="SignalP"/>
    </source>
</evidence>
<gene>
    <name evidence="2" type="ORF">FHR32_007807</name>
</gene>
<sequence>MRRLVWMAMAVLTMVAALVPGSRPISATVLASPPVQLVAADSMLSLPSPAGQHQVGTVSLHLVDSARRDPWVSSHPLRELMVQLWYPAAHTAGFPRARYIPALAGRLLDAQTAQALGTSVPAGTLRSPQSSGHGAQ</sequence>
<proteinExistence type="predicted"/>
<reference evidence="2 3" key="1">
    <citation type="submission" date="2020-08" db="EMBL/GenBank/DDBJ databases">
        <title>Sequencing the genomes of 1000 actinobacteria strains.</title>
        <authorList>
            <person name="Klenk H.-P."/>
        </authorList>
    </citation>
    <scope>NUCLEOTIDE SEQUENCE [LARGE SCALE GENOMIC DNA]</scope>
    <source>
        <strain evidence="2 3">DSM 43023</strain>
    </source>
</reference>
<dbReference type="AlphaFoldDB" id="A0A7W7WD72"/>
<accession>A0A7W7WD72</accession>
<organism evidence="2 3">
    <name type="scientific">Streptosporangium album</name>
    <dbReference type="NCBI Taxonomy" id="47479"/>
    <lineage>
        <taxon>Bacteria</taxon>
        <taxon>Bacillati</taxon>
        <taxon>Actinomycetota</taxon>
        <taxon>Actinomycetes</taxon>
        <taxon>Streptosporangiales</taxon>
        <taxon>Streptosporangiaceae</taxon>
        <taxon>Streptosporangium</taxon>
    </lineage>
</organism>
<dbReference type="Proteomes" id="UP000534286">
    <property type="component" value="Unassembled WGS sequence"/>
</dbReference>
<feature type="chain" id="PRO_5031144172" description="Secreted protein" evidence="1">
    <location>
        <begin position="28"/>
        <end position="136"/>
    </location>
</feature>
<evidence type="ECO:0000313" key="3">
    <source>
        <dbReference type="Proteomes" id="UP000534286"/>
    </source>
</evidence>
<dbReference type="RefSeq" id="WP_184759240.1">
    <property type="nucleotide sequence ID" value="NZ_BAABEK010000241.1"/>
</dbReference>
<protein>
    <recommendedName>
        <fullName evidence="4">Secreted protein</fullName>
    </recommendedName>
</protein>
<evidence type="ECO:0000313" key="2">
    <source>
        <dbReference type="EMBL" id="MBB4943407.1"/>
    </source>
</evidence>
<keyword evidence="1" id="KW-0732">Signal</keyword>
<keyword evidence="3" id="KW-1185">Reference proteome</keyword>
<evidence type="ECO:0008006" key="4">
    <source>
        <dbReference type="Google" id="ProtNLM"/>
    </source>
</evidence>
<dbReference type="EMBL" id="JACHJU010000005">
    <property type="protein sequence ID" value="MBB4943407.1"/>
    <property type="molecule type" value="Genomic_DNA"/>
</dbReference>